<gene>
    <name evidence="12" type="primary">hofC</name>
    <name evidence="12" type="ordered locus">EbC_07360</name>
</gene>
<sequence>MAEPYLFRWQAMDQSGRLVEGALFCQSQQEVMDRLLADGLMPLSLSAAKRYRAREWQWAQKIAFFRQLATLLKAGLTLSASLNLLAEEHPHPGWQALFRQLENNVAEGMPFSDALALWPQVFPPLFPALMYVGELTGRIDECCLQLACQQERQQQLQKKVTKALRYPLFILSLALLVSIGMLVFVLPEFMSVYQAFNAPLPAFTAGVIALSGGLQHYGFQLLVGLTVLAFSWRWQTKRSPEWQKREQRWLLALPLTGKLYQGGLLSRIFMTLALTQQAGLTLLQSLQAVEKTLTSLLWREAIQQLQQHIATGYPLYQALKQHPLFSPVCYQLIKVGEESGSLDSMLVRLGELHEDMTHELADNLAAALEPMMMVITGVLVGALVIAMYLPIFNLGDALG</sequence>
<evidence type="ECO:0000313" key="13">
    <source>
        <dbReference type="Proteomes" id="UP000008793"/>
    </source>
</evidence>
<keyword evidence="3 9" id="KW-0813">Transport</keyword>
<evidence type="ECO:0000256" key="10">
    <source>
        <dbReference type="SAM" id="Phobius"/>
    </source>
</evidence>
<evidence type="ECO:0000256" key="5">
    <source>
        <dbReference type="ARBA" id="ARBA00022519"/>
    </source>
</evidence>
<dbReference type="Pfam" id="PF00482">
    <property type="entry name" value="T2SSF"/>
    <property type="match status" value="2"/>
</dbReference>
<feature type="transmembrane region" description="Helical" evidence="10">
    <location>
        <begin position="206"/>
        <end position="230"/>
    </location>
</feature>
<evidence type="ECO:0000256" key="6">
    <source>
        <dbReference type="ARBA" id="ARBA00022692"/>
    </source>
</evidence>
<dbReference type="InterPro" id="IPR001992">
    <property type="entry name" value="T2SS_GspF/T4SS_PilC_CS"/>
</dbReference>
<comment type="similarity">
    <text evidence="2 9">Belongs to the GSP F family.</text>
</comment>
<dbReference type="Proteomes" id="UP000008793">
    <property type="component" value="Chromosome"/>
</dbReference>
<dbReference type="InterPro" id="IPR003004">
    <property type="entry name" value="GspF/PilC"/>
</dbReference>
<dbReference type="STRING" id="634500.EbC_07360"/>
<dbReference type="GeneID" id="90510749"/>
<dbReference type="InterPro" id="IPR018076">
    <property type="entry name" value="T2SS_GspF_dom"/>
</dbReference>
<evidence type="ECO:0000256" key="7">
    <source>
        <dbReference type="ARBA" id="ARBA00022989"/>
    </source>
</evidence>
<name>D8MN60_ERWBE</name>
<keyword evidence="13" id="KW-1185">Reference proteome</keyword>
<dbReference type="GO" id="GO:0015628">
    <property type="term" value="P:protein secretion by the type II secretion system"/>
    <property type="evidence" value="ECO:0007669"/>
    <property type="project" value="TreeGrafter"/>
</dbReference>
<dbReference type="FunFam" id="1.20.81.30:FF:000001">
    <property type="entry name" value="Type II secretion system protein F"/>
    <property type="match status" value="2"/>
</dbReference>
<dbReference type="EMBL" id="FP236843">
    <property type="protein sequence ID" value="CAX58267.1"/>
    <property type="molecule type" value="Genomic_DNA"/>
</dbReference>
<evidence type="ECO:0000313" key="12">
    <source>
        <dbReference type="EMBL" id="CAX58267.1"/>
    </source>
</evidence>
<evidence type="ECO:0000256" key="8">
    <source>
        <dbReference type="ARBA" id="ARBA00023136"/>
    </source>
</evidence>
<comment type="subcellular location">
    <subcellularLocation>
        <location evidence="1 9">Cell inner membrane</location>
        <topology evidence="1 9">Multi-pass membrane protein</topology>
    </subcellularLocation>
</comment>
<evidence type="ECO:0000256" key="3">
    <source>
        <dbReference type="ARBA" id="ARBA00022448"/>
    </source>
</evidence>
<keyword evidence="6 9" id="KW-0812">Transmembrane</keyword>
<proteinExistence type="inferred from homology"/>
<organism evidence="13">
    <name type="scientific">Erwinia billingiae (strain Eb661)</name>
    <dbReference type="NCBI Taxonomy" id="634500"/>
    <lineage>
        <taxon>Bacteria</taxon>
        <taxon>Pseudomonadati</taxon>
        <taxon>Pseudomonadota</taxon>
        <taxon>Gammaproteobacteria</taxon>
        <taxon>Enterobacterales</taxon>
        <taxon>Erwiniaceae</taxon>
        <taxon>Erwinia</taxon>
    </lineage>
</organism>
<reference evidence="12 13" key="1">
    <citation type="journal article" date="2010" name="BMC Genomics">
        <title>Genome comparison of the epiphytic bacteria Erwinia billingiae and E. tasmaniensis with the pear pathogen E. pyrifoliae.</title>
        <authorList>
            <person name="Kube M."/>
            <person name="Migdoll A.M."/>
            <person name="Gehring I."/>
            <person name="Heitmann K."/>
            <person name="Mayer Y."/>
            <person name="Kuhl H."/>
            <person name="Knaust F."/>
            <person name="Geider K."/>
            <person name="Reinhardt R."/>
        </authorList>
    </citation>
    <scope>NUCLEOTIDE SEQUENCE [LARGE SCALE GENOMIC DNA]</scope>
    <source>
        <strain evidence="12 13">Eb661</strain>
    </source>
</reference>
<dbReference type="NCBIfam" id="NF007861">
    <property type="entry name" value="PRK10573.1"/>
    <property type="match status" value="1"/>
</dbReference>
<feature type="transmembrane region" description="Helical" evidence="10">
    <location>
        <begin position="371"/>
        <end position="391"/>
    </location>
</feature>
<dbReference type="InterPro" id="IPR042094">
    <property type="entry name" value="T2SS_GspF_sf"/>
</dbReference>
<evidence type="ECO:0000256" key="4">
    <source>
        <dbReference type="ARBA" id="ARBA00022475"/>
    </source>
</evidence>
<keyword evidence="4" id="KW-1003">Cell membrane</keyword>
<evidence type="ECO:0000256" key="9">
    <source>
        <dbReference type="RuleBase" id="RU003923"/>
    </source>
</evidence>
<dbReference type="AlphaFoldDB" id="D8MN60"/>
<dbReference type="RefSeq" id="WP_013200772.1">
    <property type="nucleotide sequence ID" value="NC_014306.1"/>
</dbReference>
<feature type="domain" description="Type II secretion system protein GspF" evidence="11">
    <location>
        <begin position="271"/>
        <end position="390"/>
    </location>
</feature>
<dbReference type="PROSITE" id="PS00874">
    <property type="entry name" value="T2SP_F"/>
    <property type="match status" value="1"/>
</dbReference>
<dbReference type="HOGENOM" id="CLU_035032_2_0_6"/>
<evidence type="ECO:0000259" key="11">
    <source>
        <dbReference type="Pfam" id="PF00482"/>
    </source>
</evidence>
<feature type="domain" description="Type II secretion system protein GspF" evidence="11">
    <location>
        <begin position="64"/>
        <end position="187"/>
    </location>
</feature>
<dbReference type="Gene3D" id="1.20.81.30">
    <property type="entry name" value="Type II secretion system (T2SS), domain F"/>
    <property type="match status" value="2"/>
</dbReference>
<dbReference type="PRINTS" id="PR00812">
    <property type="entry name" value="BCTERIALGSPF"/>
</dbReference>
<dbReference type="PANTHER" id="PTHR30012">
    <property type="entry name" value="GENERAL SECRETION PATHWAY PROTEIN"/>
    <property type="match status" value="1"/>
</dbReference>
<dbReference type="PANTHER" id="PTHR30012:SF7">
    <property type="entry name" value="PROTEIN TRANSPORT PROTEIN HOFC HOMOLOG"/>
    <property type="match status" value="1"/>
</dbReference>
<dbReference type="GO" id="GO:0005886">
    <property type="term" value="C:plasma membrane"/>
    <property type="evidence" value="ECO:0007669"/>
    <property type="project" value="UniProtKB-SubCell"/>
</dbReference>
<evidence type="ECO:0000256" key="1">
    <source>
        <dbReference type="ARBA" id="ARBA00004429"/>
    </source>
</evidence>
<keyword evidence="8 10" id="KW-0472">Membrane</keyword>
<accession>D8MN60</accession>
<protein>
    <submittedName>
        <fullName evidence="12">Outer membrane protein export (MTB) system (Type II secretion system)</fullName>
    </submittedName>
</protein>
<keyword evidence="5" id="KW-0997">Cell inner membrane</keyword>
<dbReference type="eggNOG" id="COG1459">
    <property type="taxonomic scope" value="Bacteria"/>
</dbReference>
<keyword evidence="7 10" id="KW-1133">Transmembrane helix</keyword>
<dbReference type="KEGG" id="ebi:EbC_07360"/>
<feature type="transmembrane region" description="Helical" evidence="10">
    <location>
        <begin position="166"/>
        <end position="186"/>
    </location>
</feature>
<evidence type="ECO:0000256" key="2">
    <source>
        <dbReference type="ARBA" id="ARBA00005745"/>
    </source>
</evidence>